<protein>
    <submittedName>
        <fullName evidence="2">Carcinine hydrolase/isopenicillin-N N-acyltransferase family protein</fullName>
    </submittedName>
</protein>
<gene>
    <name evidence="2" type="ORF">ACFOOI_01850</name>
</gene>
<sequence length="273" mass="30804">MVRPIILMLFVFGLEMNSSIACSVLYYVDSTTGKVYVVNNEDYWYDVNAFIKIEPKSKKQLARLWYGWDKFAQGGVNEAGLFFDAAVAPEQPKINGYGNPKSNLGDDILANCKTIEDALAYLEKRKIALTKSHMMFGDKSGKAVIVEWVNGEKKLHWVNDNKLIMTNYLLSDTSAGNYPCYRYESIKQNLEKLKASGEEVNLLKVGNTIGQAVQPPKADENNQVGGTVYTSFINLTDMEFVLSYKLSNKNVVKLNLNEEFLKDKGHKIKLIDK</sequence>
<reference evidence="3" key="1">
    <citation type="journal article" date="2019" name="Int. J. Syst. Evol. Microbiol.">
        <title>The Global Catalogue of Microorganisms (GCM) 10K type strain sequencing project: providing services to taxonomists for standard genome sequencing and annotation.</title>
        <authorList>
            <consortium name="The Broad Institute Genomics Platform"/>
            <consortium name="The Broad Institute Genome Sequencing Center for Infectious Disease"/>
            <person name="Wu L."/>
            <person name="Ma J."/>
        </authorList>
    </citation>
    <scope>NUCLEOTIDE SEQUENCE [LARGE SCALE GENOMIC DNA]</scope>
    <source>
        <strain evidence="3">CECT 7956</strain>
    </source>
</reference>
<dbReference type="Proteomes" id="UP001595616">
    <property type="component" value="Unassembled WGS sequence"/>
</dbReference>
<keyword evidence="3" id="KW-1185">Reference proteome</keyword>
<dbReference type="Gene3D" id="3.60.60.10">
    <property type="entry name" value="Penicillin V Acylase, Chain A"/>
    <property type="match status" value="1"/>
</dbReference>
<comment type="caution">
    <text evidence="2">The sequence shown here is derived from an EMBL/GenBank/DDBJ whole genome shotgun (WGS) entry which is preliminary data.</text>
</comment>
<evidence type="ECO:0000259" key="1">
    <source>
        <dbReference type="Pfam" id="PF03417"/>
    </source>
</evidence>
<evidence type="ECO:0000313" key="3">
    <source>
        <dbReference type="Proteomes" id="UP001595616"/>
    </source>
</evidence>
<dbReference type="GO" id="GO:0016787">
    <property type="term" value="F:hydrolase activity"/>
    <property type="evidence" value="ECO:0007669"/>
    <property type="project" value="UniProtKB-KW"/>
</dbReference>
<accession>A0ABV7YQR3</accession>
<organism evidence="2 3">
    <name type="scientific">Lacihabitans lacunae</name>
    <dbReference type="NCBI Taxonomy" id="1028214"/>
    <lineage>
        <taxon>Bacteria</taxon>
        <taxon>Pseudomonadati</taxon>
        <taxon>Bacteroidota</taxon>
        <taxon>Cytophagia</taxon>
        <taxon>Cytophagales</taxon>
        <taxon>Leadbetterellaceae</taxon>
        <taxon>Lacihabitans</taxon>
    </lineage>
</organism>
<feature type="domain" description="Peptidase C45 hydrolase" evidence="1">
    <location>
        <begin position="73"/>
        <end position="171"/>
    </location>
</feature>
<dbReference type="RefSeq" id="WP_379834367.1">
    <property type="nucleotide sequence ID" value="NZ_JBHRYQ010000001.1"/>
</dbReference>
<name>A0ABV7YQR3_9BACT</name>
<proteinExistence type="predicted"/>
<dbReference type="SUPFAM" id="SSF56235">
    <property type="entry name" value="N-terminal nucleophile aminohydrolases (Ntn hydrolases)"/>
    <property type="match status" value="1"/>
</dbReference>
<evidence type="ECO:0000313" key="2">
    <source>
        <dbReference type="EMBL" id="MFC3809385.1"/>
    </source>
</evidence>
<dbReference type="EMBL" id="JBHRYQ010000001">
    <property type="protein sequence ID" value="MFC3809385.1"/>
    <property type="molecule type" value="Genomic_DNA"/>
</dbReference>
<dbReference type="Pfam" id="PF03417">
    <property type="entry name" value="AAT"/>
    <property type="match status" value="1"/>
</dbReference>
<keyword evidence="2" id="KW-0378">Hydrolase</keyword>
<dbReference type="InterPro" id="IPR005079">
    <property type="entry name" value="Peptidase_C45_hydrolase"/>
</dbReference>
<dbReference type="InterPro" id="IPR029055">
    <property type="entry name" value="Ntn_hydrolases_N"/>
</dbReference>